<evidence type="ECO:0000256" key="3">
    <source>
        <dbReference type="ARBA" id="ARBA00022723"/>
    </source>
</evidence>
<feature type="compositionally biased region" description="Basic and acidic residues" evidence="9">
    <location>
        <begin position="432"/>
        <end position="453"/>
    </location>
</feature>
<feature type="compositionally biased region" description="Acidic residues" evidence="9">
    <location>
        <begin position="203"/>
        <end position="212"/>
    </location>
</feature>
<evidence type="ECO:0000259" key="11">
    <source>
        <dbReference type="Pfam" id="PF17146"/>
    </source>
</evidence>
<proteinExistence type="inferred from homology"/>
<dbReference type="InterPro" id="IPR036283">
    <property type="entry name" value="NOB1_Zf-like_sf"/>
</dbReference>
<dbReference type="AlphaFoldDB" id="A0AA39GE50"/>
<feature type="region of interest" description="Disordered" evidence="9">
    <location>
        <begin position="432"/>
        <end position="482"/>
    </location>
</feature>
<dbReference type="FunFam" id="3.40.50.1010:FF:000020">
    <property type="entry name" value="20S-pre-rRNA D-site endonuclease NOB1"/>
    <property type="match status" value="1"/>
</dbReference>
<dbReference type="PIRSF" id="PIRSF037125">
    <property type="entry name" value="D-site_20S_pre-rRNA_nuclease"/>
    <property type="match status" value="1"/>
</dbReference>
<keyword evidence="5 7" id="KW-0862">Zinc</keyword>
<protein>
    <recommendedName>
        <fullName evidence="7">20S-pre-rRNA D-site endonuclease NOB1</fullName>
    </recommendedName>
</protein>
<dbReference type="GO" id="GO:0030688">
    <property type="term" value="C:preribosome, small subunit precursor"/>
    <property type="evidence" value="ECO:0007669"/>
    <property type="project" value="TreeGrafter"/>
</dbReference>
<dbReference type="SUPFAM" id="SSF144206">
    <property type="entry name" value="NOB1 zinc finger-like"/>
    <property type="match status" value="1"/>
</dbReference>
<dbReference type="Proteomes" id="UP001175261">
    <property type="component" value="Unassembled WGS sequence"/>
</dbReference>
<keyword evidence="13" id="KW-1185">Reference proteome</keyword>
<name>A0AA39GE50_SARSR</name>
<dbReference type="EMBL" id="JAPDFR010000007">
    <property type="protein sequence ID" value="KAK0385304.1"/>
    <property type="molecule type" value="Genomic_DNA"/>
</dbReference>
<feature type="binding site" evidence="8">
    <location>
        <position position="354"/>
    </location>
    <ligand>
        <name>Zn(2+)</name>
        <dbReference type="ChEBI" id="CHEBI:29105"/>
    </ligand>
</feature>
<dbReference type="Gene3D" id="3.40.50.1010">
    <property type="entry name" value="5'-nuclease"/>
    <property type="match status" value="1"/>
</dbReference>
<comment type="subcellular location">
    <subcellularLocation>
        <location evidence="7">Nucleus</location>
        <location evidence="7">Nucleolus</location>
    </subcellularLocation>
</comment>
<reference evidence="12" key="1">
    <citation type="submission" date="2022-10" db="EMBL/GenBank/DDBJ databases">
        <title>Determination and structural analysis of whole genome sequence of Sarocladium strictum F4-1.</title>
        <authorList>
            <person name="Hu L."/>
            <person name="Jiang Y."/>
        </authorList>
    </citation>
    <scope>NUCLEOTIDE SEQUENCE</scope>
    <source>
        <strain evidence="12">F4-1</strain>
    </source>
</reference>
<feature type="region of interest" description="Disordered" evidence="9">
    <location>
        <begin position="389"/>
        <end position="420"/>
    </location>
</feature>
<keyword evidence="2" id="KW-0540">Nuclease</keyword>
<dbReference type="Pfam" id="PF08772">
    <property type="entry name" value="Zn_ribbon_NOB1"/>
    <property type="match status" value="1"/>
</dbReference>
<evidence type="ECO:0000313" key="13">
    <source>
        <dbReference type="Proteomes" id="UP001175261"/>
    </source>
</evidence>
<dbReference type="GO" id="GO:0004521">
    <property type="term" value="F:RNA endonuclease activity"/>
    <property type="evidence" value="ECO:0007669"/>
    <property type="project" value="UniProtKB-UniRule"/>
</dbReference>
<evidence type="ECO:0000256" key="2">
    <source>
        <dbReference type="ARBA" id="ARBA00022722"/>
    </source>
</evidence>
<comment type="caution">
    <text evidence="12">The sequence shown here is derived from an EMBL/GenBank/DDBJ whole genome shotgun (WGS) entry which is preliminary data.</text>
</comment>
<evidence type="ECO:0000256" key="5">
    <source>
        <dbReference type="ARBA" id="ARBA00022833"/>
    </source>
</evidence>
<dbReference type="CDD" id="cd09876">
    <property type="entry name" value="PIN_Nob1-like"/>
    <property type="match status" value="1"/>
</dbReference>
<comment type="similarity">
    <text evidence="1 7">Belongs to the NOB1 family.</text>
</comment>
<feature type="region of interest" description="Disordered" evidence="9">
    <location>
        <begin position="1"/>
        <end position="21"/>
    </location>
</feature>
<feature type="compositionally biased region" description="Basic and acidic residues" evidence="9">
    <location>
        <begin position="153"/>
        <end position="185"/>
    </location>
</feature>
<evidence type="ECO:0000256" key="9">
    <source>
        <dbReference type="SAM" id="MobiDB-lite"/>
    </source>
</evidence>
<evidence type="ECO:0000256" key="1">
    <source>
        <dbReference type="ARBA" id="ARBA00005858"/>
    </source>
</evidence>
<feature type="binding site" evidence="8">
    <location>
        <position position="342"/>
    </location>
    <ligand>
        <name>Zn(2+)</name>
        <dbReference type="ChEBI" id="CHEBI:29105"/>
    </ligand>
</feature>
<sequence length="482" mass="53272">MSPSLAEAPLGSPQAPAEPQTLKPIHSLVVDTGPIIKNDPLPTVLREKAEKLYTIPSVISEIRDPATKSRVELTLLPFLEIRNPKPESVAFVTGFARRTGDLAAISKTDLDLIALAYEIECERNGGDWRLRRVPGQKRLNGRPPGAPEEETTEEKPEKKEQVEKSEHRVDAGKAPEHSAPAKEETQQISDDISNLKLHNDASTEPEEEEEWETVSSNKKKGRKSATRAPAPPVKEPEPVPAVQDTPEEEVDQPEVVEDDEDTDDEGWITPSNLHEQQAADAAAASTNPNGANPARPVTLQAALLTSDYAMQNVSLRMNLNLLSPSLMRITRLKTWILRCHGCFTTTKDMTKQFCPSCGQPTLLRTSCSTDERGQVRVHLKRNFQWNNRGNVYSVPKPTHGSSNGRLPPKGANTGGKGGWGRELMLAEDQKEYMRKGEEIKREKKKDLMDEDRLPSLLTGDRPGGSGKIKVGAGKNINSKRRR</sequence>
<evidence type="ECO:0000256" key="4">
    <source>
        <dbReference type="ARBA" id="ARBA00022801"/>
    </source>
</evidence>
<dbReference type="GO" id="GO:0046872">
    <property type="term" value="F:metal ion binding"/>
    <property type="evidence" value="ECO:0007669"/>
    <property type="project" value="UniProtKB-UniRule"/>
</dbReference>
<feature type="binding site" evidence="8">
    <location>
        <position position="339"/>
    </location>
    <ligand>
        <name>Zn(2+)</name>
        <dbReference type="ChEBI" id="CHEBI:29105"/>
    </ligand>
</feature>
<gene>
    <name evidence="12" type="ORF">NLU13_7780</name>
</gene>
<evidence type="ECO:0000313" key="12">
    <source>
        <dbReference type="EMBL" id="KAK0385304.1"/>
    </source>
</evidence>
<organism evidence="12 13">
    <name type="scientific">Sarocladium strictum</name>
    <name type="common">Black bundle disease fungus</name>
    <name type="synonym">Acremonium strictum</name>
    <dbReference type="NCBI Taxonomy" id="5046"/>
    <lineage>
        <taxon>Eukaryota</taxon>
        <taxon>Fungi</taxon>
        <taxon>Dikarya</taxon>
        <taxon>Ascomycota</taxon>
        <taxon>Pezizomycotina</taxon>
        <taxon>Sordariomycetes</taxon>
        <taxon>Hypocreomycetidae</taxon>
        <taxon>Hypocreales</taxon>
        <taxon>Sarocladiaceae</taxon>
        <taxon>Sarocladium</taxon>
    </lineage>
</organism>
<dbReference type="InterPro" id="IPR014881">
    <property type="entry name" value="NOB1_Zn-bd"/>
</dbReference>
<feature type="compositionally biased region" description="Acidic residues" evidence="9">
    <location>
        <begin position="245"/>
        <end position="266"/>
    </location>
</feature>
<dbReference type="GO" id="GO:0005737">
    <property type="term" value="C:cytoplasm"/>
    <property type="evidence" value="ECO:0007669"/>
    <property type="project" value="UniProtKB-ARBA"/>
</dbReference>
<dbReference type="GO" id="GO:0016787">
    <property type="term" value="F:hydrolase activity"/>
    <property type="evidence" value="ECO:0007669"/>
    <property type="project" value="UniProtKB-KW"/>
</dbReference>
<evidence type="ECO:0000256" key="6">
    <source>
        <dbReference type="ARBA" id="ARBA00023242"/>
    </source>
</evidence>
<dbReference type="GO" id="GO:0005730">
    <property type="term" value="C:nucleolus"/>
    <property type="evidence" value="ECO:0007669"/>
    <property type="project" value="UniProtKB-SubCell"/>
</dbReference>
<evidence type="ECO:0000256" key="8">
    <source>
        <dbReference type="PIRSR" id="PIRSR037125-1"/>
    </source>
</evidence>
<feature type="region of interest" description="Disordered" evidence="9">
    <location>
        <begin position="132"/>
        <end position="269"/>
    </location>
</feature>
<feature type="domain" description="Nin one binding (NOB1) Zn-ribbon-like" evidence="10">
    <location>
        <begin position="329"/>
        <end position="400"/>
    </location>
</feature>
<dbReference type="InterPro" id="IPR039907">
    <property type="entry name" value="NOB1"/>
</dbReference>
<dbReference type="InterPro" id="IPR017117">
    <property type="entry name" value="Nob1_euk"/>
</dbReference>
<dbReference type="InterPro" id="IPR033411">
    <property type="entry name" value="Ribonuclease_PIN"/>
</dbReference>
<comment type="function">
    <text evidence="7">Required for the synthesis of 40S ribosome subunits. Has a role in processing 20S pre-rRNA into the mature 18S rRNA, where it is required for cleavage at the 3' end of the mature 18S rRNA (D-site). Accompanies the 20S pre-rRNA from the nucleus to the cytoplasm.</text>
</comment>
<feature type="domain" description="Ribonuclease PIN" evidence="11">
    <location>
        <begin position="28"/>
        <end position="119"/>
    </location>
</feature>
<evidence type="ECO:0000256" key="7">
    <source>
        <dbReference type="PIRNR" id="PIRNR037125"/>
    </source>
</evidence>
<dbReference type="GO" id="GO:0030490">
    <property type="term" value="P:maturation of SSU-rRNA"/>
    <property type="evidence" value="ECO:0007669"/>
    <property type="project" value="TreeGrafter"/>
</dbReference>
<dbReference type="Gene3D" id="6.20.210.10">
    <property type="entry name" value="Nin one binding (NOB1), Zn-ribbon-like"/>
    <property type="match status" value="1"/>
</dbReference>
<feature type="binding site" evidence="8">
    <location>
        <position position="357"/>
    </location>
    <ligand>
        <name>Zn(2+)</name>
        <dbReference type="ChEBI" id="CHEBI:29105"/>
    </ligand>
</feature>
<keyword evidence="4" id="KW-0378">Hydrolase</keyword>
<keyword evidence="3 7" id="KW-0479">Metal-binding</keyword>
<dbReference type="PANTHER" id="PTHR12814">
    <property type="entry name" value="RNA-BINDING PROTEIN NOB1"/>
    <property type="match status" value="1"/>
</dbReference>
<evidence type="ECO:0000259" key="10">
    <source>
        <dbReference type="Pfam" id="PF08772"/>
    </source>
</evidence>
<dbReference type="Pfam" id="PF17146">
    <property type="entry name" value="PIN_6"/>
    <property type="match status" value="1"/>
</dbReference>
<dbReference type="PANTHER" id="PTHR12814:SF2">
    <property type="entry name" value="RNA-BINDING PROTEIN NOB1"/>
    <property type="match status" value="1"/>
</dbReference>
<accession>A0AA39GE50</accession>
<keyword evidence="6 7" id="KW-0539">Nucleus</keyword>